<feature type="region of interest" description="Disordered" evidence="1">
    <location>
        <begin position="65"/>
        <end position="85"/>
    </location>
</feature>
<dbReference type="AlphaFoldDB" id="A0A3S5CMA4"/>
<gene>
    <name evidence="2" type="ORF">PXEA_LOCUS13763</name>
</gene>
<protein>
    <submittedName>
        <fullName evidence="2">Uncharacterized protein</fullName>
    </submittedName>
</protein>
<organism evidence="2 3">
    <name type="scientific">Protopolystoma xenopodis</name>
    <dbReference type="NCBI Taxonomy" id="117903"/>
    <lineage>
        <taxon>Eukaryota</taxon>
        <taxon>Metazoa</taxon>
        <taxon>Spiralia</taxon>
        <taxon>Lophotrochozoa</taxon>
        <taxon>Platyhelminthes</taxon>
        <taxon>Monogenea</taxon>
        <taxon>Polyopisthocotylea</taxon>
        <taxon>Polystomatidea</taxon>
        <taxon>Polystomatidae</taxon>
        <taxon>Protopolystoma</taxon>
    </lineage>
</organism>
<dbReference type="EMBL" id="CAAALY010045931">
    <property type="protein sequence ID" value="VEL20323.1"/>
    <property type="molecule type" value="Genomic_DNA"/>
</dbReference>
<evidence type="ECO:0000313" key="2">
    <source>
        <dbReference type="EMBL" id="VEL20323.1"/>
    </source>
</evidence>
<name>A0A3S5CMA4_9PLAT</name>
<feature type="compositionally biased region" description="Basic and acidic residues" evidence="1">
    <location>
        <begin position="67"/>
        <end position="80"/>
    </location>
</feature>
<evidence type="ECO:0000313" key="3">
    <source>
        <dbReference type="Proteomes" id="UP000784294"/>
    </source>
</evidence>
<accession>A0A3S5CMA4</accession>
<proteinExistence type="predicted"/>
<reference evidence="2" key="1">
    <citation type="submission" date="2018-11" db="EMBL/GenBank/DDBJ databases">
        <authorList>
            <consortium name="Pathogen Informatics"/>
        </authorList>
    </citation>
    <scope>NUCLEOTIDE SEQUENCE</scope>
</reference>
<evidence type="ECO:0000256" key="1">
    <source>
        <dbReference type="SAM" id="MobiDB-lite"/>
    </source>
</evidence>
<comment type="caution">
    <text evidence="2">The sequence shown here is derived from an EMBL/GenBank/DDBJ whole genome shotgun (WGS) entry which is preliminary data.</text>
</comment>
<keyword evidence="3" id="KW-1185">Reference proteome</keyword>
<dbReference type="Proteomes" id="UP000784294">
    <property type="component" value="Unassembled WGS sequence"/>
</dbReference>
<sequence length="210" mass="22478">MAAGYEATRATQVVILLLSGASGHCGSPCGFVVDSIDGLRLMDSKQIDFRSALLADRLASCLRPLPARRDSPRPNNHSEAETSIPCRASQPLGGAYSSSPKSSGSCTLWFPNFVLSRSFNGLGLRPPSETAPLRPVHADQASVFRLSLPTRKVTYRQSSSIIHLPRASVQRFSRPVQQTTAVAQSPTPSRPVILFRRLGPLEPLSSGAGA</sequence>